<feature type="region of interest" description="Disordered" evidence="1">
    <location>
        <begin position="492"/>
        <end position="526"/>
    </location>
</feature>
<feature type="compositionally biased region" description="Acidic residues" evidence="1">
    <location>
        <begin position="136"/>
        <end position="146"/>
    </location>
</feature>
<sequence length="788" mass="88082">MASPWPFGDSMEDDAVSGNHAYDEMVQPVMEDAAQHTNNRGMSKGFSDDGTDSAWDRSYGHVQHQRNLNPEQQPVSPEQSTHHEEGQGTAGVKRLHSSLFGGPSFDMDRDKVVAEDQIVTKKLATVRSGPFGQSDSDSEDGEDGEATMDAPSGVLHELISSIQSMPNDIQDISRQPDPSENTIQRGICFSDVDMSDRDTPARFGESELNSYELRENVNRNVSSTWVDFDQSGNYDPEQEKRDARLKKLKAKGARKKALKAKDPKERTSKFIVRLRFPTHMGTIQNITDGEDYWPDGWSEVDSEDERLNRARAAVFRGKDPAFDQQIPIFDPGMRYEDLTGHPTARGCVECRRNSEECSMVNGGTWPCQKCRDDSTHCELIVPPVVKSRCRRCIEEGKDFCSFEDSNAGHTLFCEQCISQGYTDCFSHPPQGYKHPRIDLDEIEYGPNRQFVDCNHCRDNNKRCSIKKMSDRGPCSQCKKLKIGCSFHKAPPTPVKLHTKSGKKRATEPGPEGESSNTGTALGNEAPDSPYFTAADLAGLDDSDHYSESEREATPEFELEDVQGRKGRCTSIWTSFAHPITFEIATQDLSSCNFCELPIFGMVGHFEAKVHVIRWDNGLGYSELANGHRETYNATSMCQACVVKRLQTTCCPGHYIDRIWEEDRQDFEAAADELICADPRSEEMHYQQQRWCSFCFSLATHGCVTPQPRLSGDIPDDMVDGCGLRLCDRCEINLREAFGNDFNAMAEAMDAEEKPRAESGTLGGKVRADVGFLRTSGLMMKHANMAGDQ</sequence>
<gene>
    <name evidence="2" type="ORF">B0J11DRAFT_108947</name>
</gene>
<keyword evidence="3" id="KW-1185">Reference proteome</keyword>
<reference evidence="2" key="1">
    <citation type="journal article" date="2021" name="Nat. Commun.">
        <title>Genetic determinants of endophytism in the Arabidopsis root mycobiome.</title>
        <authorList>
            <person name="Mesny F."/>
            <person name="Miyauchi S."/>
            <person name="Thiergart T."/>
            <person name="Pickel B."/>
            <person name="Atanasova L."/>
            <person name="Karlsson M."/>
            <person name="Huettel B."/>
            <person name="Barry K.W."/>
            <person name="Haridas S."/>
            <person name="Chen C."/>
            <person name="Bauer D."/>
            <person name="Andreopoulos W."/>
            <person name="Pangilinan J."/>
            <person name="LaButti K."/>
            <person name="Riley R."/>
            <person name="Lipzen A."/>
            <person name="Clum A."/>
            <person name="Drula E."/>
            <person name="Henrissat B."/>
            <person name="Kohler A."/>
            <person name="Grigoriev I.V."/>
            <person name="Martin F.M."/>
            <person name="Hacquard S."/>
        </authorList>
    </citation>
    <scope>NUCLEOTIDE SEQUENCE</scope>
    <source>
        <strain evidence="2">MPI-CAGE-CH-0243</strain>
    </source>
</reference>
<comment type="caution">
    <text evidence="2">The sequence shown here is derived from an EMBL/GenBank/DDBJ whole genome shotgun (WGS) entry which is preliminary data.</text>
</comment>
<protein>
    <recommendedName>
        <fullName evidence="4">Zn(2)-C6 fungal-type domain-containing protein</fullName>
    </recommendedName>
</protein>
<evidence type="ECO:0000313" key="2">
    <source>
        <dbReference type="EMBL" id="KAH7117090.1"/>
    </source>
</evidence>
<evidence type="ECO:0008006" key="4">
    <source>
        <dbReference type="Google" id="ProtNLM"/>
    </source>
</evidence>
<name>A0A9P9DB12_9PLEO</name>
<dbReference type="Proteomes" id="UP000700596">
    <property type="component" value="Unassembled WGS sequence"/>
</dbReference>
<accession>A0A9P9DB12</accession>
<dbReference type="EMBL" id="JAGMWT010000014">
    <property type="protein sequence ID" value="KAH7117090.1"/>
    <property type="molecule type" value="Genomic_DNA"/>
</dbReference>
<dbReference type="AlphaFoldDB" id="A0A9P9DB12"/>
<proteinExistence type="predicted"/>
<evidence type="ECO:0000313" key="3">
    <source>
        <dbReference type="Proteomes" id="UP000700596"/>
    </source>
</evidence>
<dbReference type="OrthoDB" id="5303703at2759"/>
<feature type="region of interest" description="Disordered" evidence="1">
    <location>
        <begin position="127"/>
        <end position="149"/>
    </location>
</feature>
<feature type="compositionally biased region" description="Polar residues" evidence="1">
    <location>
        <begin position="65"/>
        <end position="79"/>
    </location>
</feature>
<feature type="region of interest" description="Disordered" evidence="1">
    <location>
        <begin position="1"/>
        <end position="107"/>
    </location>
</feature>
<organism evidence="2 3">
    <name type="scientific">Dendryphion nanum</name>
    <dbReference type="NCBI Taxonomy" id="256645"/>
    <lineage>
        <taxon>Eukaryota</taxon>
        <taxon>Fungi</taxon>
        <taxon>Dikarya</taxon>
        <taxon>Ascomycota</taxon>
        <taxon>Pezizomycotina</taxon>
        <taxon>Dothideomycetes</taxon>
        <taxon>Pleosporomycetidae</taxon>
        <taxon>Pleosporales</taxon>
        <taxon>Torulaceae</taxon>
        <taxon>Dendryphion</taxon>
    </lineage>
</organism>
<evidence type="ECO:0000256" key="1">
    <source>
        <dbReference type="SAM" id="MobiDB-lite"/>
    </source>
</evidence>